<feature type="binding site" evidence="5">
    <location>
        <position position="328"/>
    </location>
    <ligand>
        <name>S-adenosyl-L-methionine</name>
        <dbReference type="ChEBI" id="CHEBI:59789"/>
    </ligand>
</feature>
<dbReference type="Pfam" id="PF01029">
    <property type="entry name" value="NusB"/>
    <property type="match status" value="1"/>
</dbReference>
<dbReference type="PANTHER" id="PTHR22807">
    <property type="entry name" value="NOP2 YEAST -RELATED NOL1/NOP2/FMU SUN DOMAIN-CONTAINING"/>
    <property type="match status" value="1"/>
</dbReference>
<dbReference type="CDD" id="cd02440">
    <property type="entry name" value="AdoMet_MTases"/>
    <property type="match status" value="1"/>
</dbReference>
<keyword evidence="3 5" id="KW-0949">S-adenosyl-L-methionine</keyword>
<dbReference type="Proteomes" id="UP000431744">
    <property type="component" value="Unassembled WGS sequence"/>
</dbReference>
<dbReference type="GO" id="GO:0006355">
    <property type="term" value="P:regulation of DNA-templated transcription"/>
    <property type="evidence" value="ECO:0007669"/>
    <property type="project" value="InterPro"/>
</dbReference>
<reference evidence="7 8" key="1">
    <citation type="submission" date="2019-09" db="EMBL/GenBank/DDBJ databases">
        <title>Phylogeny of genus Pseudoclavibacter and closely related genus.</title>
        <authorList>
            <person name="Li Y."/>
        </authorList>
    </citation>
    <scope>NUCLEOTIDE SEQUENCE [LARGE SCALE GENOMIC DNA]</scope>
    <source>
        <strain evidence="7 8">EGI 60007</strain>
    </source>
</reference>
<dbReference type="InterPro" id="IPR001678">
    <property type="entry name" value="MeTrfase_RsmB-F_NOP2_dom"/>
</dbReference>
<keyword evidence="2 5" id="KW-0808">Transferase</keyword>
<dbReference type="RefSeq" id="WP_158028682.1">
    <property type="nucleotide sequence ID" value="NZ_BMHG01000001.1"/>
</dbReference>
<sequence>MAYDVLRAVQRDDAYANLLLPTRLRDAGMHGPDAALATELTYGTLRMLGYYDAVIEVAAGRSTDDIDAPVLDVLRLGAHQLLDMRLATHAAVHETVELTREIGARGASGFVNAVLRTMTRTDADAWPDVASKGMTGEDRLSVRTSHPAWIVRAIRESLEAEGRGDELEAALEADNASPTVSLAVLPGFADRDDVVAGADGTLHEGELSPVALKLERGNPAMIPGVDRGHVRVQDEGSQLVALALAAAAPISAGERWLDLCAGPGGKTALLAAAAAPDATVEANEPVPARARLVRRSVEPLGLGVDVSELDGREIGRERPARYDRVLVDAPCTGLGALRRRPEARWRKTPADVAELTALQEDLLDAAVAALVPGGVVAYVTCSPHLAETTSIVRRAVRRRGLEVLDAARVVADVCSTPGVDLPERSLEGGSTVQLWPHRYGTDAMFLALLRRPARS</sequence>
<dbReference type="InterPro" id="IPR049560">
    <property type="entry name" value="MeTrfase_RsmB-F_NOP2_cat"/>
</dbReference>
<feature type="domain" description="SAM-dependent MTase RsmB/NOP-type" evidence="6">
    <location>
        <begin position="150"/>
        <end position="452"/>
    </location>
</feature>
<accession>A0A6H9WPP5</accession>
<feature type="binding site" evidence="5">
    <location>
        <position position="310"/>
    </location>
    <ligand>
        <name>S-adenosyl-L-methionine</name>
        <dbReference type="ChEBI" id="CHEBI:59789"/>
    </ligand>
</feature>
<dbReference type="PANTHER" id="PTHR22807:SF53">
    <property type="entry name" value="RIBOSOMAL RNA SMALL SUBUNIT METHYLTRANSFERASE B-RELATED"/>
    <property type="match status" value="1"/>
</dbReference>
<dbReference type="Gene3D" id="1.10.940.10">
    <property type="entry name" value="NusB-like"/>
    <property type="match status" value="1"/>
</dbReference>
<dbReference type="InterPro" id="IPR035926">
    <property type="entry name" value="NusB-like_sf"/>
</dbReference>
<dbReference type="Gene3D" id="3.40.50.150">
    <property type="entry name" value="Vaccinia Virus protein VP39"/>
    <property type="match status" value="1"/>
</dbReference>
<dbReference type="EMBL" id="WBJY01000001">
    <property type="protein sequence ID" value="KAB1650098.1"/>
    <property type="molecule type" value="Genomic_DNA"/>
</dbReference>
<comment type="caution">
    <text evidence="7">The sequence shown here is derived from an EMBL/GenBank/DDBJ whole genome shotgun (WGS) entry which is preliminary data.</text>
</comment>
<proteinExistence type="inferred from homology"/>
<keyword evidence="1 5" id="KW-0489">Methyltransferase</keyword>
<feature type="binding site" evidence="5">
    <location>
        <position position="284"/>
    </location>
    <ligand>
        <name>S-adenosyl-L-methionine</name>
        <dbReference type="ChEBI" id="CHEBI:59789"/>
    </ligand>
</feature>
<feature type="active site" description="Nucleophile" evidence="5">
    <location>
        <position position="381"/>
    </location>
</feature>
<evidence type="ECO:0000256" key="5">
    <source>
        <dbReference type="PROSITE-ProRule" id="PRU01023"/>
    </source>
</evidence>
<evidence type="ECO:0000313" key="7">
    <source>
        <dbReference type="EMBL" id="KAB1650098.1"/>
    </source>
</evidence>
<gene>
    <name evidence="7" type="ORF">F8O04_07810</name>
</gene>
<dbReference type="InterPro" id="IPR029063">
    <property type="entry name" value="SAM-dependent_MTases_sf"/>
</dbReference>
<dbReference type="InterPro" id="IPR006027">
    <property type="entry name" value="NusB_RsmB_TIM44"/>
</dbReference>
<dbReference type="SUPFAM" id="SSF53335">
    <property type="entry name" value="S-adenosyl-L-methionine-dependent methyltransferases"/>
    <property type="match status" value="1"/>
</dbReference>
<keyword evidence="4 5" id="KW-0694">RNA-binding</keyword>
<name>A0A6H9WPP5_9MICO</name>
<dbReference type="SUPFAM" id="SSF48013">
    <property type="entry name" value="NusB-like"/>
    <property type="match status" value="1"/>
</dbReference>
<dbReference type="Pfam" id="PF01189">
    <property type="entry name" value="Methyltr_RsmB-F"/>
    <property type="match status" value="1"/>
</dbReference>
<comment type="similarity">
    <text evidence="5">Belongs to the class I-like SAM-binding methyltransferase superfamily. RsmB/NOP family.</text>
</comment>
<dbReference type="GO" id="GO:0001510">
    <property type="term" value="P:RNA methylation"/>
    <property type="evidence" value="ECO:0007669"/>
    <property type="project" value="InterPro"/>
</dbReference>
<evidence type="ECO:0000256" key="2">
    <source>
        <dbReference type="ARBA" id="ARBA00022679"/>
    </source>
</evidence>
<feature type="binding site" evidence="5">
    <location>
        <begin position="260"/>
        <end position="266"/>
    </location>
    <ligand>
        <name>S-adenosyl-L-methionine</name>
        <dbReference type="ChEBI" id="CHEBI:59789"/>
    </ligand>
</feature>
<evidence type="ECO:0000256" key="3">
    <source>
        <dbReference type="ARBA" id="ARBA00022691"/>
    </source>
</evidence>
<organism evidence="7 8">
    <name type="scientific">Pseudoclavibacter endophyticus</name>
    <dbReference type="NCBI Taxonomy" id="1778590"/>
    <lineage>
        <taxon>Bacteria</taxon>
        <taxon>Bacillati</taxon>
        <taxon>Actinomycetota</taxon>
        <taxon>Actinomycetes</taxon>
        <taxon>Micrococcales</taxon>
        <taxon>Microbacteriaceae</taxon>
        <taxon>Pseudoclavibacter</taxon>
    </lineage>
</organism>
<evidence type="ECO:0000313" key="8">
    <source>
        <dbReference type="Proteomes" id="UP000431744"/>
    </source>
</evidence>
<evidence type="ECO:0000259" key="6">
    <source>
        <dbReference type="PROSITE" id="PS51686"/>
    </source>
</evidence>
<protein>
    <submittedName>
        <fullName evidence="7">rRNA small subunit methyltransferase B</fullName>
    </submittedName>
</protein>
<evidence type="ECO:0000256" key="1">
    <source>
        <dbReference type="ARBA" id="ARBA00022603"/>
    </source>
</evidence>
<keyword evidence="8" id="KW-1185">Reference proteome</keyword>
<dbReference type="GO" id="GO:0008173">
    <property type="term" value="F:RNA methyltransferase activity"/>
    <property type="evidence" value="ECO:0007669"/>
    <property type="project" value="InterPro"/>
</dbReference>
<dbReference type="InterPro" id="IPR023267">
    <property type="entry name" value="RCMT"/>
</dbReference>
<dbReference type="PRINTS" id="PR02008">
    <property type="entry name" value="RCMTFAMILY"/>
</dbReference>
<evidence type="ECO:0000256" key="4">
    <source>
        <dbReference type="ARBA" id="ARBA00022884"/>
    </source>
</evidence>
<dbReference type="PROSITE" id="PS51686">
    <property type="entry name" value="SAM_MT_RSMB_NOP"/>
    <property type="match status" value="1"/>
</dbReference>
<dbReference type="AlphaFoldDB" id="A0A6H9WPP5"/>
<dbReference type="OrthoDB" id="9810297at2"/>
<dbReference type="GO" id="GO:0003723">
    <property type="term" value="F:RNA binding"/>
    <property type="evidence" value="ECO:0007669"/>
    <property type="project" value="UniProtKB-UniRule"/>
</dbReference>